<sequence length="284" mass="29412">MTKLGTLQYLAASGPDDVLAALADGDTAVLAGGQSLIPEITAGGVRPRRVVDINPVTEFDLLTEVDGTLRIGPLVRHRTFESQAVGGALGDMLRTVVGYIGHPPIRARGTMLGSLAYAHPAAEWPVVATILGAQLDLAGPDGHRTVAAKDFYLGPFLTARRPEELLAEVRIPVLPDGTGAGFAEQRPFLATFAEVAAVAAVTVTDAVVSAAAIGLVNVGPCPVRARAAENALIGTDFCDAAITRAAEAAADTDAGPQHGCDRRQAVQLLTRRALTQARARAMTG</sequence>
<evidence type="ECO:0000256" key="2">
    <source>
        <dbReference type="ARBA" id="ARBA00022827"/>
    </source>
</evidence>
<evidence type="ECO:0000256" key="1">
    <source>
        <dbReference type="ARBA" id="ARBA00022630"/>
    </source>
</evidence>
<dbReference type="Gene3D" id="3.30.465.10">
    <property type="match status" value="1"/>
</dbReference>
<dbReference type="SUPFAM" id="SSF56176">
    <property type="entry name" value="FAD-binding/transporter-associated domain-like"/>
    <property type="match status" value="1"/>
</dbReference>
<dbReference type="PANTHER" id="PTHR42659">
    <property type="entry name" value="XANTHINE DEHYDROGENASE SUBUNIT C-RELATED"/>
    <property type="match status" value="1"/>
</dbReference>
<dbReference type="SUPFAM" id="SSF55447">
    <property type="entry name" value="CO dehydrogenase flavoprotein C-terminal domain-like"/>
    <property type="match status" value="1"/>
</dbReference>
<keyword evidence="6" id="KW-1185">Reference proteome</keyword>
<dbReference type="SMART" id="SM01092">
    <property type="entry name" value="CO_deh_flav_C"/>
    <property type="match status" value="1"/>
</dbReference>
<dbReference type="GO" id="GO:0071949">
    <property type="term" value="F:FAD binding"/>
    <property type="evidence" value="ECO:0007669"/>
    <property type="project" value="InterPro"/>
</dbReference>
<dbReference type="EMBL" id="BOQP01000036">
    <property type="protein sequence ID" value="GIM79122.1"/>
    <property type="molecule type" value="Genomic_DNA"/>
</dbReference>
<name>A0A919VX86_9ACTN</name>
<comment type="caution">
    <text evidence="5">The sequence shown here is derived from an EMBL/GenBank/DDBJ whole genome shotgun (WGS) entry which is preliminary data.</text>
</comment>
<dbReference type="AlphaFoldDB" id="A0A919VX86"/>
<evidence type="ECO:0000259" key="4">
    <source>
        <dbReference type="PROSITE" id="PS51387"/>
    </source>
</evidence>
<keyword evidence="1" id="KW-0285">Flavoprotein</keyword>
<gene>
    <name evidence="5" type="ORF">Aco04nite_63940</name>
</gene>
<evidence type="ECO:0000313" key="6">
    <source>
        <dbReference type="Proteomes" id="UP000680865"/>
    </source>
</evidence>
<accession>A0A919VX86</accession>
<dbReference type="InterPro" id="IPR005107">
    <property type="entry name" value="CO_DH_flav_C"/>
</dbReference>
<evidence type="ECO:0000256" key="3">
    <source>
        <dbReference type="ARBA" id="ARBA00023002"/>
    </source>
</evidence>
<dbReference type="Proteomes" id="UP000680865">
    <property type="component" value="Unassembled WGS sequence"/>
</dbReference>
<dbReference type="Gene3D" id="3.30.390.50">
    <property type="entry name" value="CO dehydrogenase flavoprotein, C-terminal domain"/>
    <property type="match status" value="1"/>
</dbReference>
<dbReference type="InterPro" id="IPR036318">
    <property type="entry name" value="FAD-bd_PCMH-like_sf"/>
</dbReference>
<organism evidence="5 6">
    <name type="scientific">Winogradskya consettensis</name>
    <dbReference type="NCBI Taxonomy" id="113560"/>
    <lineage>
        <taxon>Bacteria</taxon>
        <taxon>Bacillati</taxon>
        <taxon>Actinomycetota</taxon>
        <taxon>Actinomycetes</taxon>
        <taxon>Micromonosporales</taxon>
        <taxon>Micromonosporaceae</taxon>
        <taxon>Winogradskya</taxon>
    </lineage>
</organism>
<dbReference type="InterPro" id="IPR016167">
    <property type="entry name" value="FAD-bd_PCMH_sub1"/>
</dbReference>
<dbReference type="InterPro" id="IPR016169">
    <property type="entry name" value="FAD-bd_PCMH_sub2"/>
</dbReference>
<dbReference type="Pfam" id="PF00941">
    <property type="entry name" value="FAD_binding_5"/>
    <property type="match status" value="1"/>
</dbReference>
<feature type="domain" description="FAD-binding PCMH-type" evidence="4">
    <location>
        <begin position="2"/>
        <end position="176"/>
    </location>
</feature>
<dbReference type="PANTHER" id="PTHR42659:SF2">
    <property type="entry name" value="XANTHINE DEHYDROGENASE SUBUNIT C-RELATED"/>
    <property type="match status" value="1"/>
</dbReference>
<dbReference type="InterPro" id="IPR036683">
    <property type="entry name" value="CO_DH_flav_C_dom_sf"/>
</dbReference>
<keyword evidence="2" id="KW-0274">FAD</keyword>
<dbReference type="RefSeq" id="WP_244876434.1">
    <property type="nucleotide sequence ID" value="NZ_BAAATW010000017.1"/>
</dbReference>
<dbReference type="InterPro" id="IPR051312">
    <property type="entry name" value="Diverse_Substr_Oxidored"/>
</dbReference>
<dbReference type="PROSITE" id="PS51387">
    <property type="entry name" value="FAD_PCMH"/>
    <property type="match status" value="1"/>
</dbReference>
<dbReference type="InterPro" id="IPR002346">
    <property type="entry name" value="Mopterin_DH_FAD-bd"/>
</dbReference>
<dbReference type="InterPro" id="IPR016166">
    <property type="entry name" value="FAD-bd_PCMH"/>
</dbReference>
<dbReference type="GO" id="GO:0016491">
    <property type="term" value="F:oxidoreductase activity"/>
    <property type="evidence" value="ECO:0007669"/>
    <property type="project" value="UniProtKB-KW"/>
</dbReference>
<reference evidence="5" key="1">
    <citation type="submission" date="2021-03" db="EMBL/GenBank/DDBJ databases">
        <title>Whole genome shotgun sequence of Actinoplanes consettensis NBRC 14913.</title>
        <authorList>
            <person name="Komaki H."/>
            <person name="Tamura T."/>
        </authorList>
    </citation>
    <scope>NUCLEOTIDE SEQUENCE</scope>
    <source>
        <strain evidence="5">NBRC 14913</strain>
    </source>
</reference>
<dbReference type="Pfam" id="PF03450">
    <property type="entry name" value="CO_deh_flav_C"/>
    <property type="match status" value="1"/>
</dbReference>
<protein>
    <recommendedName>
        <fullName evidence="4">FAD-binding PCMH-type domain-containing protein</fullName>
    </recommendedName>
</protein>
<dbReference type="Gene3D" id="3.30.43.10">
    <property type="entry name" value="Uridine Diphospho-n-acetylenolpyruvylglucosamine Reductase, domain 2"/>
    <property type="match status" value="1"/>
</dbReference>
<keyword evidence="3" id="KW-0560">Oxidoreductase</keyword>
<proteinExistence type="predicted"/>
<evidence type="ECO:0000313" key="5">
    <source>
        <dbReference type="EMBL" id="GIM79122.1"/>
    </source>
</evidence>